<protein>
    <submittedName>
        <fullName evidence="1">Ubiquitin-related modifier 1 isoform c</fullName>
    </submittedName>
</protein>
<organism evidence="1 2">
    <name type="scientific">Daubentonia madagascariensis</name>
    <name type="common">Aye-aye</name>
    <name type="synonym">Sciurus madagascariensis</name>
    <dbReference type="NCBI Taxonomy" id="31869"/>
    <lineage>
        <taxon>Eukaryota</taxon>
        <taxon>Metazoa</taxon>
        <taxon>Chordata</taxon>
        <taxon>Craniata</taxon>
        <taxon>Vertebrata</taxon>
        <taxon>Euteleostomi</taxon>
        <taxon>Mammalia</taxon>
        <taxon>Eutheria</taxon>
        <taxon>Euarchontoglires</taxon>
        <taxon>Primates</taxon>
        <taxon>Strepsirrhini</taxon>
        <taxon>Chiromyiformes</taxon>
        <taxon>Daubentoniidae</taxon>
        <taxon>Daubentonia</taxon>
    </lineage>
</organism>
<evidence type="ECO:0000313" key="2">
    <source>
        <dbReference type="Proteomes" id="UP001610411"/>
    </source>
</evidence>
<accession>A0ABD2ETQ6</accession>
<comment type="caution">
    <text evidence="1">The sequence shown here is derived from an EMBL/GenBank/DDBJ whole genome shotgun (WGS) entry which is preliminary data.</text>
</comment>
<dbReference type="Proteomes" id="UP001610411">
    <property type="component" value="Unassembled WGS sequence"/>
</dbReference>
<name>A0ABD2ETQ6_DAUMA</name>
<evidence type="ECO:0000313" key="1">
    <source>
        <dbReference type="EMBL" id="KAL2782119.1"/>
    </source>
</evidence>
<sequence>MAAPLSVEVEFGGHPEPPCLDQEEFAKRAAGVVHPGRQRV</sequence>
<feature type="non-terminal residue" evidence="1">
    <location>
        <position position="40"/>
    </location>
</feature>
<gene>
    <name evidence="1" type="ORF">WCI35_010810</name>
</gene>
<proteinExistence type="predicted"/>
<dbReference type="AlphaFoldDB" id="A0ABD2ETQ6"/>
<dbReference type="EMBL" id="JBFSEQ010000003">
    <property type="protein sequence ID" value="KAL2782119.1"/>
    <property type="molecule type" value="Genomic_DNA"/>
</dbReference>
<keyword evidence="2" id="KW-1185">Reference proteome</keyword>
<reference evidence="1 2" key="1">
    <citation type="journal article" date="2024" name="G3 (Bethesda)">
        <title>A hybrid genome assembly of the endangered aye-aye (Daubentonia madagascariensis).</title>
        <authorList>
            <person name="Versoza C.J."/>
            <person name="Pfeifer S.P."/>
        </authorList>
    </citation>
    <scope>NUCLEOTIDE SEQUENCE [LARGE SCALE GENOMIC DNA]</scope>
    <source>
        <strain evidence="1">6821</strain>
    </source>
</reference>